<feature type="region of interest" description="Disordered" evidence="1">
    <location>
        <begin position="23"/>
        <end position="52"/>
    </location>
</feature>
<accession>A0A6A4GL43</accession>
<protein>
    <submittedName>
        <fullName evidence="2">Uncharacterized protein</fullName>
    </submittedName>
</protein>
<dbReference type="Proteomes" id="UP000799118">
    <property type="component" value="Unassembled WGS sequence"/>
</dbReference>
<evidence type="ECO:0000313" key="3">
    <source>
        <dbReference type="Proteomes" id="UP000799118"/>
    </source>
</evidence>
<feature type="compositionally biased region" description="Basic and acidic residues" evidence="1">
    <location>
        <begin position="39"/>
        <end position="52"/>
    </location>
</feature>
<dbReference type="EMBL" id="ML769917">
    <property type="protein sequence ID" value="KAE9386053.1"/>
    <property type="molecule type" value="Genomic_DNA"/>
</dbReference>
<name>A0A6A4GL43_9AGAR</name>
<feature type="region of interest" description="Disordered" evidence="1">
    <location>
        <begin position="76"/>
        <end position="103"/>
    </location>
</feature>
<organism evidence="2 3">
    <name type="scientific">Gymnopus androsaceus JB14</name>
    <dbReference type="NCBI Taxonomy" id="1447944"/>
    <lineage>
        <taxon>Eukaryota</taxon>
        <taxon>Fungi</taxon>
        <taxon>Dikarya</taxon>
        <taxon>Basidiomycota</taxon>
        <taxon>Agaricomycotina</taxon>
        <taxon>Agaricomycetes</taxon>
        <taxon>Agaricomycetidae</taxon>
        <taxon>Agaricales</taxon>
        <taxon>Marasmiineae</taxon>
        <taxon>Omphalotaceae</taxon>
        <taxon>Gymnopus</taxon>
    </lineage>
</organism>
<feature type="compositionally biased region" description="Polar residues" evidence="1">
    <location>
        <begin position="76"/>
        <end position="87"/>
    </location>
</feature>
<keyword evidence="3" id="KW-1185">Reference proteome</keyword>
<gene>
    <name evidence="2" type="ORF">BT96DRAFT_1006452</name>
</gene>
<evidence type="ECO:0000313" key="2">
    <source>
        <dbReference type="EMBL" id="KAE9386053.1"/>
    </source>
</evidence>
<dbReference type="AlphaFoldDB" id="A0A6A4GL43"/>
<reference evidence="2" key="1">
    <citation type="journal article" date="2019" name="Environ. Microbiol.">
        <title>Fungal ecological strategies reflected in gene transcription - a case study of two litter decomposers.</title>
        <authorList>
            <person name="Barbi F."/>
            <person name="Kohler A."/>
            <person name="Barry K."/>
            <person name="Baskaran P."/>
            <person name="Daum C."/>
            <person name="Fauchery L."/>
            <person name="Ihrmark K."/>
            <person name="Kuo A."/>
            <person name="LaButti K."/>
            <person name="Lipzen A."/>
            <person name="Morin E."/>
            <person name="Grigoriev I.V."/>
            <person name="Henrissat B."/>
            <person name="Lindahl B."/>
            <person name="Martin F."/>
        </authorList>
    </citation>
    <scope>NUCLEOTIDE SEQUENCE</scope>
    <source>
        <strain evidence="2">JB14</strain>
    </source>
</reference>
<sequence length="103" mass="11327">MSFGSNTQSFYDYAQSLLEPLPSDSKYISDVTNSVSKSSDSEYHDAQDSDYDSKHPGSFAWEYLHGLPASFFNSPAHSEISSSSTPQIFCPDGSDNGLEYSAY</sequence>
<evidence type="ECO:0000256" key="1">
    <source>
        <dbReference type="SAM" id="MobiDB-lite"/>
    </source>
</evidence>
<proteinExistence type="predicted"/>